<reference evidence="15 16" key="1">
    <citation type="submission" date="2022-01" db="EMBL/GenBank/DDBJ databases">
        <title>Whole genome-based taxonomy of the Shewanellaceae.</title>
        <authorList>
            <person name="Martin-Rodriguez A.J."/>
        </authorList>
    </citation>
    <scope>NUCLEOTIDE SEQUENCE [LARGE SCALE GENOMIC DNA]</scope>
    <source>
        <strain evidence="15 16">DSM 21332</strain>
    </source>
</reference>
<evidence type="ECO:0000256" key="7">
    <source>
        <dbReference type="ARBA" id="ARBA00022723"/>
    </source>
</evidence>
<dbReference type="InterPro" id="IPR038266">
    <property type="entry name" value="NapC/NirT_cytc_sf"/>
</dbReference>
<dbReference type="Proteomes" id="UP001202831">
    <property type="component" value="Unassembled WGS sequence"/>
</dbReference>
<keyword evidence="6 13" id="KW-0812">Transmembrane</keyword>
<comment type="caution">
    <text evidence="15">The sequence shown here is derived from an EMBL/GenBank/DDBJ whole genome shotgun (WGS) entry which is preliminary data.</text>
</comment>
<sequence length="187" mass="21008">MNWRALLKPSAKYSVLALLIVGIVVGAVGFFATQQTLHATSTDAFCMTCHAGHSLKDEVLESPHGANSAGIVVQCQQCHIAQEPFNYLVKKIVVSKDIIGYLTIDGFETQEWLEENRKEQAELARNYLRSIDSSTCQNCHNRIYEDPSPEMKKMAVRMHAMNFKKAPEDRKTCIDCHKGVAHPYPKN</sequence>
<comment type="similarity">
    <text evidence="2">Belongs to the NapC/NirT/NrfH family.</text>
</comment>
<evidence type="ECO:0000256" key="6">
    <source>
        <dbReference type="ARBA" id="ARBA00022692"/>
    </source>
</evidence>
<dbReference type="InterPro" id="IPR051174">
    <property type="entry name" value="Cytochrome_c-type_ET"/>
</dbReference>
<dbReference type="PIRSF" id="PIRSF000013">
    <property type="entry name" value="4_hem_cytochrm_NapC"/>
    <property type="match status" value="1"/>
</dbReference>
<accession>A0ABT0NAN2</accession>
<evidence type="ECO:0000256" key="10">
    <source>
        <dbReference type="ARBA" id="ARBA00023004"/>
    </source>
</evidence>
<dbReference type="EMBL" id="JAKIKT010000006">
    <property type="protein sequence ID" value="MCL2915205.1"/>
    <property type="molecule type" value="Genomic_DNA"/>
</dbReference>
<keyword evidence="5 12" id="KW-0349">Heme</keyword>
<evidence type="ECO:0000256" key="13">
    <source>
        <dbReference type="SAM" id="Phobius"/>
    </source>
</evidence>
<evidence type="ECO:0000256" key="9">
    <source>
        <dbReference type="ARBA" id="ARBA00022989"/>
    </source>
</evidence>
<feature type="domain" description="NapC/NirT cytochrome c N-terminal" evidence="14">
    <location>
        <begin position="9"/>
        <end position="186"/>
    </location>
</feature>
<evidence type="ECO:0000256" key="12">
    <source>
        <dbReference type="PIRNR" id="PIRNR000013"/>
    </source>
</evidence>
<keyword evidence="10 12" id="KW-0408">Iron</keyword>
<keyword evidence="11 13" id="KW-0472">Membrane</keyword>
<feature type="transmembrane region" description="Helical" evidence="13">
    <location>
        <begin position="12"/>
        <end position="32"/>
    </location>
</feature>
<evidence type="ECO:0000256" key="2">
    <source>
        <dbReference type="ARBA" id="ARBA00007395"/>
    </source>
</evidence>
<protein>
    <recommendedName>
        <fullName evidence="12">Cytochrome c-type protein</fullName>
    </recommendedName>
</protein>
<evidence type="ECO:0000256" key="5">
    <source>
        <dbReference type="ARBA" id="ARBA00022617"/>
    </source>
</evidence>
<evidence type="ECO:0000313" key="16">
    <source>
        <dbReference type="Proteomes" id="UP001202831"/>
    </source>
</evidence>
<dbReference type="Gene3D" id="1.10.3820.10">
    <property type="entry name" value="Di-heme elbow motif domain"/>
    <property type="match status" value="1"/>
</dbReference>
<evidence type="ECO:0000256" key="3">
    <source>
        <dbReference type="ARBA" id="ARBA00022448"/>
    </source>
</evidence>
<name>A0ABT0NAN2_9GAMM</name>
<evidence type="ECO:0000259" key="14">
    <source>
        <dbReference type="Pfam" id="PF03264"/>
    </source>
</evidence>
<evidence type="ECO:0000313" key="15">
    <source>
        <dbReference type="EMBL" id="MCL2915205.1"/>
    </source>
</evidence>
<comment type="PTM">
    <text evidence="12">Binds 4 heme groups per subunit.</text>
</comment>
<keyword evidence="3 12" id="KW-0813">Transport</keyword>
<dbReference type="InterPro" id="IPR036280">
    <property type="entry name" value="Multihaem_cyt_sf"/>
</dbReference>
<keyword evidence="7 12" id="KW-0479">Metal-binding</keyword>
<dbReference type="PANTHER" id="PTHR30333">
    <property type="entry name" value="CYTOCHROME C-TYPE PROTEIN"/>
    <property type="match status" value="1"/>
</dbReference>
<keyword evidence="8 12" id="KW-0249">Electron transport</keyword>
<organism evidence="15 16">
    <name type="scientific">Shewanella corallii</name>
    <dbReference type="NCBI Taxonomy" id="560080"/>
    <lineage>
        <taxon>Bacteria</taxon>
        <taxon>Pseudomonadati</taxon>
        <taxon>Pseudomonadota</taxon>
        <taxon>Gammaproteobacteria</taxon>
        <taxon>Alteromonadales</taxon>
        <taxon>Shewanellaceae</taxon>
        <taxon>Shewanella</taxon>
    </lineage>
</organism>
<dbReference type="SUPFAM" id="SSF48695">
    <property type="entry name" value="Multiheme cytochromes"/>
    <property type="match status" value="1"/>
</dbReference>
<evidence type="ECO:0000256" key="11">
    <source>
        <dbReference type="ARBA" id="ARBA00023136"/>
    </source>
</evidence>
<evidence type="ECO:0000256" key="1">
    <source>
        <dbReference type="ARBA" id="ARBA00004162"/>
    </source>
</evidence>
<proteinExistence type="inferred from homology"/>
<dbReference type="InterPro" id="IPR005126">
    <property type="entry name" value="NapC/NirT_cyt_c_N"/>
</dbReference>
<dbReference type="InterPro" id="IPR024717">
    <property type="entry name" value="NapC/NirT/NrfH"/>
</dbReference>
<evidence type="ECO:0000256" key="8">
    <source>
        <dbReference type="ARBA" id="ARBA00022982"/>
    </source>
</evidence>
<keyword evidence="9 13" id="KW-1133">Transmembrane helix</keyword>
<gene>
    <name evidence="15" type="ORF">L2725_15705</name>
</gene>
<dbReference type="Pfam" id="PF03264">
    <property type="entry name" value="Cytochrom_NNT"/>
    <property type="match status" value="1"/>
</dbReference>
<evidence type="ECO:0000256" key="4">
    <source>
        <dbReference type="ARBA" id="ARBA00022475"/>
    </source>
</evidence>
<keyword evidence="4" id="KW-1003">Cell membrane</keyword>
<dbReference type="PANTHER" id="PTHR30333:SF3">
    <property type="entry name" value="CYTOCHROME C-TYPE PROTEIN TORY"/>
    <property type="match status" value="1"/>
</dbReference>
<keyword evidence="16" id="KW-1185">Reference proteome</keyword>
<comment type="subcellular location">
    <subcellularLocation>
        <location evidence="1">Cell membrane</location>
        <topology evidence="1">Single-pass membrane protein</topology>
    </subcellularLocation>
</comment>
<dbReference type="RefSeq" id="WP_115136447.1">
    <property type="nucleotide sequence ID" value="NZ_JAKIKT010000006.1"/>
</dbReference>